<dbReference type="InterPro" id="IPR011335">
    <property type="entry name" value="Restrct_endonuc-II-like"/>
</dbReference>
<dbReference type="InterPro" id="IPR027417">
    <property type="entry name" value="P-loop_NTPase"/>
</dbReference>
<dbReference type="Pfam" id="PF12705">
    <property type="entry name" value="PDDEXK_1"/>
    <property type="match status" value="1"/>
</dbReference>
<accession>A0A1T4JQ17</accession>
<dbReference type="Proteomes" id="UP000190423">
    <property type="component" value="Unassembled WGS sequence"/>
</dbReference>
<evidence type="ECO:0000313" key="2">
    <source>
        <dbReference type="EMBL" id="SJZ32201.1"/>
    </source>
</evidence>
<dbReference type="GeneID" id="78316014"/>
<dbReference type="SUPFAM" id="SSF52980">
    <property type="entry name" value="Restriction endonuclease-like"/>
    <property type="match status" value="1"/>
</dbReference>
<proteinExistence type="predicted"/>
<gene>
    <name evidence="2" type="ORF">SAMN02745149_00701</name>
</gene>
<dbReference type="InterPro" id="IPR038726">
    <property type="entry name" value="PDDEXK_AddAB-type"/>
</dbReference>
<dbReference type="Gene3D" id="3.90.320.10">
    <property type="match status" value="1"/>
</dbReference>
<evidence type="ECO:0000313" key="3">
    <source>
        <dbReference type="Proteomes" id="UP000190423"/>
    </source>
</evidence>
<organism evidence="2 3">
    <name type="scientific">Treponema porcinum</name>
    <dbReference type="NCBI Taxonomy" id="261392"/>
    <lineage>
        <taxon>Bacteria</taxon>
        <taxon>Pseudomonadati</taxon>
        <taxon>Spirochaetota</taxon>
        <taxon>Spirochaetia</taxon>
        <taxon>Spirochaetales</taxon>
        <taxon>Treponemataceae</taxon>
        <taxon>Treponema</taxon>
    </lineage>
</organism>
<protein>
    <submittedName>
        <fullName evidence="2">PD-(D/E)XK nuclease superfamily protein</fullName>
    </submittedName>
</protein>
<dbReference type="InterPro" id="IPR011604">
    <property type="entry name" value="PDDEXK-like_dom_sf"/>
</dbReference>
<dbReference type="OrthoDB" id="366715at2"/>
<dbReference type="STRING" id="261392.SAMN02745149_00701"/>
<dbReference type="EMBL" id="FUWG01000004">
    <property type="protein sequence ID" value="SJZ32201.1"/>
    <property type="molecule type" value="Genomic_DNA"/>
</dbReference>
<dbReference type="Gene3D" id="3.40.50.300">
    <property type="entry name" value="P-loop containing nucleotide triphosphate hydrolases"/>
    <property type="match status" value="1"/>
</dbReference>
<name>A0A1T4JQ17_TREPO</name>
<dbReference type="SUPFAM" id="SSF52540">
    <property type="entry name" value="P-loop containing nucleoside triphosphate hydrolases"/>
    <property type="match status" value="1"/>
</dbReference>
<keyword evidence="3" id="KW-1185">Reference proteome</keyword>
<feature type="domain" description="PD-(D/E)XK endonuclease-like" evidence="1">
    <location>
        <begin position="630"/>
        <end position="929"/>
    </location>
</feature>
<evidence type="ECO:0000259" key="1">
    <source>
        <dbReference type="Pfam" id="PF12705"/>
    </source>
</evidence>
<dbReference type="RefSeq" id="WP_078932623.1">
    <property type="nucleotide sequence ID" value="NZ_FUWG01000004.1"/>
</dbReference>
<reference evidence="2 3" key="1">
    <citation type="submission" date="2017-02" db="EMBL/GenBank/DDBJ databases">
        <authorList>
            <person name="Peterson S.W."/>
        </authorList>
    </citation>
    <scope>NUCLEOTIDE SEQUENCE [LARGE SCALE GENOMIC DNA]</scope>
    <source>
        <strain evidence="2 3">ATCC BAA-908</strain>
    </source>
</reference>
<sequence>MISENIIEKTLKENIRNPDAYFVFATQTAADLWADRITETSEVHAVATERFIAWDTFKGESIRSRHQDKKAVPSAMRAIFTSQLIAENAAAPFLKSCIAPEYAKTASGFADWISSFLPGLSLWKKYFDLSKSAPDSEDKDLLVIYEKYRAFLEKHSLFDPAWETPPFSADGKHYFIFFPEILSDYAEYKKILEDAKSDITVIHLPEKDGSPSPSVDFFPNARTEIRNIALRLRSLHDNSKIGWQNIAVHVPDMESYGAYIDRELELFQIPHVMRSAKALSATGAGNFFSQAKQCVSDGFSFSSVKKLLLNTELPWKDGESIRQLISFGKANNCICSFSYDGKNIDVWNESLRRNSSEKRAEDFYVSLHEKLTRLTGAQTFSEIRERYFDFRETFFDMENCPEKSDRIISRCISELSALIDLEQEFPDCRAPDCFSFFTKYLDGKAYLAQTEERGVQILPYKMGACAPFACHIIADASQSALSVVYKELSFLRDDKRKRILNREDANVTEDFLRLYAMNSYSQPVYCTASAKTFTGYAQASSYLIENNRTKESAEELHAGDFYFAEKKWFAGGVDSKNSPFPEKISISQKKSEARWEECQDKGNESRNSGGTAVLSQKIQKIHFTESGKIRISETNLKRFYQCPRFWLQKTVSGLEQQNNEAELMDYFAMGNLYHKILELYCTELKKKNLPVHYEAEKNALNDNYRQILLQSIDNAIQIEKNSFLAKELLKTTKTALSAEIEKTVIKFSQIFEGCIVYEMEKECFYEIPGKNYVCTGRIDCLLYDDSAAEFILVDFKTSSVPQPLYYGNPHEPEENEEFELPDFQMPMYLYLLENQNPPVEAENCGFFSVKAGECTPVTGKTLFERVNAVSKKKNPPESVTKEQFAPTMQKFKECMELYAQKITETDFSVTNENQDFNTCNRCDFRAVCRRVFNISRQD</sequence>
<dbReference type="AlphaFoldDB" id="A0A1T4JQ17"/>